<dbReference type="EMBL" id="SUPL01000001">
    <property type="protein sequence ID" value="TJY37757.1"/>
    <property type="molecule type" value="Genomic_DNA"/>
</dbReference>
<accession>A0A4U0F067</accession>
<sequence>MKVKSYFKQILLETPSILIAVILAIYLTNWVDNINRQEKANVLVSFIEEEISSNLKALHGVVDSLTNVNVLKYDSLIQLYSQKRISNIPQNSIRPTIKSVAWESARLSDVFSEIPPKKVNQFFLVYQEQKRVEELLKIQDEISVRKLPELTQLQMGKYLRNINEKLSQRYKDLISKYGEYLELEQEDLKNIKIKNRLIFSREIKGKD</sequence>
<keyword evidence="1" id="KW-0812">Transmembrane</keyword>
<evidence type="ECO:0000313" key="2">
    <source>
        <dbReference type="EMBL" id="TJY37757.1"/>
    </source>
</evidence>
<evidence type="ECO:0000256" key="1">
    <source>
        <dbReference type="SAM" id="Phobius"/>
    </source>
</evidence>
<protein>
    <submittedName>
        <fullName evidence="2">Uncharacterized protein</fullName>
    </submittedName>
</protein>
<comment type="caution">
    <text evidence="2">The sequence shown here is derived from an EMBL/GenBank/DDBJ whole genome shotgun (WGS) entry which is preliminary data.</text>
</comment>
<dbReference type="Proteomes" id="UP000307657">
    <property type="component" value="Unassembled WGS sequence"/>
</dbReference>
<reference evidence="2 3" key="1">
    <citation type="submission" date="2019-04" db="EMBL/GenBank/DDBJ databases">
        <title>Lacinutrix sp. nov., isolated from marine water.</title>
        <authorList>
            <person name="Kim W."/>
        </authorList>
    </citation>
    <scope>NUCLEOTIDE SEQUENCE [LARGE SCALE GENOMIC DNA]</scope>
    <source>
        <strain evidence="2 3">CAU 1491</strain>
    </source>
</reference>
<organism evidence="2 3">
    <name type="scientific">Pontimicrobium aquaticum</name>
    <dbReference type="NCBI Taxonomy" id="2565367"/>
    <lineage>
        <taxon>Bacteria</taxon>
        <taxon>Pseudomonadati</taxon>
        <taxon>Bacteroidota</taxon>
        <taxon>Flavobacteriia</taxon>
        <taxon>Flavobacteriales</taxon>
        <taxon>Flavobacteriaceae</taxon>
        <taxon>Pontimicrobium</taxon>
    </lineage>
</organism>
<dbReference type="AlphaFoldDB" id="A0A4U0F067"/>
<evidence type="ECO:0000313" key="3">
    <source>
        <dbReference type="Proteomes" id="UP000307657"/>
    </source>
</evidence>
<dbReference type="RefSeq" id="WP_136839916.1">
    <property type="nucleotide sequence ID" value="NZ_SUPL01000001.1"/>
</dbReference>
<dbReference type="OrthoDB" id="713837at2"/>
<keyword evidence="1" id="KW-1133">Transmembrane helix</keyword>
<keyword evidence="3" id="KW-1185">Reference proteome</keyword>
<proteinExistence type="predicted"/>
<gene>
    <name evidence="2" type="ORF">E5167_00455</name>
</gene>
<feature type="transmembrane region" description="Helical" evidence="1">
    <location>
        <begin position="12"/>
        <end position="31"/>
    </location>
</feature>
<keyword evidence="1" id="KW-0472">Membrane</keyword>
<name>A0A4U0F067_9FLAO</name>